<dbReference type="InterPro" id="IPR032789">
    <property type="entry name" value="T2SS-T3SS_pil_N"/>
</dbReference>
<feature type="domain" description="Pilus formation protein N-terminal" evidence="2">
    <location>
        <begin position="78"/>
        <end position="144"/>
    </location>
</feature>
<feature type="compositionally biased region" description="Basic and acidic residues" evidence="1">
    <location>
        <begin position="54"/>
        <end position="72"/>
    </location>
</feature>
<organism evidence="3 4">
    <name type="scientific">Corallococcus praedator</name>
    <dbReference type="NCBI Taxonomy" id="2316724"/>
    <lineage>
        <taxon>Bacteria</taxon>
        <taxon>Pseudomonadati</taxon>
        <taxon>Myxococcota</taxon>
        <taxon>Myxococcia</taxon>
        <taxon>Myxococcales</taxon>
        <taxon>Cystobacterineae</taxon>
        <taxon>Myxococcaceae</taxon>
        <taxon>Corallococcus</taxon>
    </lineage>
</organism>
<name>A0ABX9Q848_9BACT</name>
<evidence type="ECO:0000259" key="2">
    <source>
        <dbReference type="Pfam" id="PF13629"/>
    </source>
</evidence>
<reference evidence="3 4" key="1">
    <citation type="submission" date="2018-09" db="EMBL/GenBank/DDBJ databases">
        <authorList>
            <person name="Livingstone P.G."/>
            <person name="Whitworth D.E."/>
        </authorList>
    </citation>
    <scope>NUCLEOTIDE SEQUENCE [LARGE SCALE GENOMIC DNA]</scope>
    <source>
        <strain evidence="3 4">CA031B</strain>
    </source>
</reference>
<comment type="caution">
    <text evidence="3">The sequence shown here is derived from an EMBL/GenBank/DDBJ whole genome shotgun (WGS) entry which is preliminary data.</text>
</comment>
<dbReference type="Pfam" id="PF13629">
    <property type="entry name" value="T2SS-T3SS_pil_N"/>
    <property type="match status" value="1"/>
</dbReference>
<dbReference type="Proteomes" id="UP000278907">
    <property type="component" value="Unassembled WGS sequence"/>
</dbReference>
<evidence type="ECO:0000313" key="4">
    <source>
        <dbReference type="Proteomes" id="UP000278907"/>
    </source>
</evidence>
<proteinExistence type="predicted"/>
<gene>
    <name evidence="3" type="ORF">D7Y13_33040</name>
</gene>
<evidence type="ECO:0000256" key="1">
    <source>
        <dbReference type="SAM" id="MobiDB-lite"/>
    </source>
</evidence>
<protein>
    <recommendedName>
        <fullName evidence="2">Pilus formation protein N-terminal domain-containing protein</fullName>
    </recommendedName>
</protein>
<dbReference type="EMBL" id="RAWI01000372">
    <property type="protein sequence ID" value="RKH94553.1"/>
    <property type="molecule type" value="Genomic_DNA"/>
</dbReference>
<feature type="region of interest" description="Disordered" evidence="1">
    <location>
        <begin position="54"/>
        <end position="74"/>
    </location>
</feature>
<accession>A0ABX9Q848</accession>
<evidence type="ECO:0000313" key="3">
    <source>
        <dbReference type="EMBL" id="RKH94553.1"/>
    </source>
</evidence>
<sequence>MTRDFGDVGCARMRRWGSSCVHRRHLKGHTMASRIAALTLGALLFACVPVGAKEPSKATKESAKKVAQEKVDAPPADETLTLRKGAKRSLLVPGLSRVALGDPTIADVVTTGAEAVEISGLAEGTTTLLTWDSAGKRRAYRIEVGR</sequence>
<keyword evidence="4" id="KW-1185">Reference proteome</keyword>